<evidence type="ECO:0000256" key="1">
    <source>
        <dbReference type="SAM" id="Phobius"/>
    </source>
</evidence>
<evidence type="ECO:0000313" key="3">
    <source>
        <dbReference type="Proteomes" id="UP000663090"/>
    </source>
</evidence>
<feature type="transmembrane region" description="Helical" evidence="1">
    <location>
        <begin position="351"/>
        <end position="369"/>
    </location>
</feature>
<feature type="transmembrane region" description="Helical" evidence="1">
    <location>
        <begin position="36"/>
        <end position="56"/>
    </location>
</feature>
<organism evidence="2 3">
    <name type="scientific">Myxococcus landrumensis</name>
    <dbReference type="NCBI Taxonomy" id="2813577"/>
    <lineage>
        <taxon>Bacteria</taxon>
        <taxon>Pseudomonadati</taxon>
        <taxon>Myxococcota</taxon>
        <taxon>Myxococcia</taxon>
        <taxon>Myxococcales</taxon>
        <taxon>Cystobacterineae</taxon>
        <taxon>Myxococcaceae</taxon>
        <taxon>Myxococcus</taxon>
    </lineage>
</organism>
<keyword evidence="1" id="KW-1133">Transmembrane helix</keyword>
<keyword evidence="1" id="KW-0472">Membrane</keyword>
<name>A0ABX7NA07_9BACT</name>
<dbReference type="EMBL" id="CP071091">
    <property type="protein sequence ID" value="QSQ15483.1"/>
    <property type="molecule type" value="Genomic_DNA"/>
</dbReference>
<feature type="transmembrane region" description="Helical" evidence="1">
    <location>
        <begin position="129"/>
        <end position="147"/>
    </location>
</feature>
<evidence type="ECO:0000313" key="2">
    <source>
        <dbReference type="EMBL" id="QSQ15483.1"/>
    </source>
</evidence>
<gene>
    <name evidence="2" type="ORF">JY572_05265</name>
</gene>
<keyword evidence="3" id="KW-1185">Reference proteome</keyword>
<dbReference type="Proteomes" id="UP000663090">
    <property type="component" value="Chromosome"/>
</dbReference>
<accession>A0ABX7NA07</accession>
<protein>
    <submittedName>
        <fullName evidence="2">Uncharacterized protein</fullName>
    </submittedName>
</protein>
<dbReference type="RefSeq" id="WP_206717186.1">
    <property type="nucleotide sequence ID" value="NZ_CP071091.1"/>
</dbReference>
<keyword evidence="1" id="KW-0812">Transmembrane</keyword>
<proteinExistence type="predicted"/>
<feature type="transmembrane region" description="Helical" evidence="1">
    <location>
        <begin position="217"/>
        <end position="241"/>
    </location>
</feature>
<reference evidence="2 3" key="1">
    <citation type="submission" date="2021-02" db="EMBL/GenBank/DDBJ databases">
        <title>De Novo genome assembly of isolated myxobacteria.</title>
        <authorList>
            <person name="Stevens D.C."/>
        </authorList>
    </citation>
    <scope>NUCLEOTIDE SEQUENCE [LARGE SCALE GENOMIC DNA]</scope>
    <source>
        <strain evidence="2 3">SCHIC003</strain>
    </source>
</reference>
<sequence length="385" mass="42999">MADTRTLPEFSLVRGGPFYDLERSLRLVRPPRFRTGWAALLLVLVSWLPLVLFSLLQGEGALQRLFAEFQVHAELLLSLPVMVAAEPYIDARVGEAAREFLRADLVEDKARGAYEASVARMARWRDEPTVELTLLGLTIAFALLTTMDASRSWMVEGGASQRPSLAGGWYLCVSQPLVRFLMLRWLWRGTVWCVFLWRASRIPLRLVPTHPDQAGGLGFLSIHQACFSPLVFAAAVPVAAYSFRTNAAALTETPTTYVMPQVLFAVLACVVVFAPLTFFCHQMVRAKRKSDAWFAAVAAHHSRRFEDKWFHAQGSRDEQILGAAEFSSLTDLGSSFILARKMKLFPWDKRSVIAVGLSGLAPLVMLLVFDRQFLAVVNQLRQSVG</sequence>
<feature type="transmembrane region" description="Helical" evidence="1">
    <location>
        <begin position="261"/>
        <end position="280"/>
    </location>
</feature>